<dbReference type="PROSITE" id="PS00389">
    <property type="entry name" value="ATPASE_DELTA"/>
    <property type="match status" value="1"/>
</dbReference>
<evidence type="ECO:0000256" key="5">
    <source>
        <dbReference type="ARBA" id="ARBA00022781"/>
    </source>
</evidence>
<proteinExistence type="inferred from homology"/>
<dbReference type="NCBIfam" id="TIGR01145">
    <property type="entry name" value="ATP_synt_delta"/>
    <property type="match status" value="1"/>
</dbReference>
<feature type="compositionally biased region" description="Polar residues" evidence="9">
    <location>
        <begin position="98"/>
        <end position="109"/>
    </location>
</feature>
<name>A0A0F8A5C2_9HYPO</name>
<dbReference type="Gene3D" id="1.10.520.20">
    <property type="entry name" value="N-terminal domain of the delta subunit of the F1F0-ATP synthase"/>
    <property type="match status" value="1"/>
</dbReference>
<reference evidence="10 11" key="1">
    <citation type="journal article" date="2014" name="Genome Biol. Evol.">
        <title>Comparative genomics and transcriptomics analyses reveal divergent lifestyle features of nematode endoparasitic fungus Hirsutella minnesotensis.</title>
        <authorList>
            <person name="Lai Y."/>
            <person name="Liu K."/>
            <person name="Zhang X."/>
            <person name="Zhang X."/>
            <person name="Li K."/>
            <person name="Wang N."/>
            <person name="Shu C."/>
            <person name="Wu Y."/>
            <person name="Wang C."/>
            <person name="Bushley K.E."/>
            <person name="Xiang M."/>
            <person name="Liu X."/>
        </authorList>
    </citation>
    <scope>NUCLEOTIDE SEQUENCE [LARGE SCALE GENOMIC DNA]</scope>
    <source>
        <strain evidence="10 11">3608</strain>
    </source>
</reference>
<keyword evidence="11" id="KW-1185">Reference proteome</keyword>
<dbReference type="OrthoDB" id="1262810at2759"/>
<protein>
    <recommendedName>
        <fullName evidence="3">ATP synthase subunit 5, mitochondrial</fullName>
    </recommendedName>
</protein>
<evidence type="ECO:0000313" key="11">
    <source>
        <dbReference type="Proteomes" id="UP000054481"/>
    </source>
</evidence>
<keyword evidence="4" id="KW-0813">Transport</keyword>
<evidence type="ECO:0000256" key="3">
    <source>
        <dbReference type="ARBA" id="ARBA00014723"/>
    </source>
</evidence>
<evidence type="ECO:0000256" key="1">
    <source>
        <dbReference type="ARBA" id="ARBA00004370"/>
    </source>
</evidence>
<dbReference type="PRINTS" id="PR00125">
    <property type="entry name" value="ATPASEDELTA"/>
</dbReference>
<keyword evidence="5" id="KW-0375">Hydrogen ion transport</keyword>
<evidence type="ECO:0000256" key="9">
    <source>
        <dbReference type="SAM" id="MobiDB-lite"/>
    </source>
</evidence>
<evidence type="ECO:0000256" key="2">
    <source>
        <dbReference type="ARBA" id="ARBA00007046"/>
    </source>
</evidence>
<sequence length="315" mass="33872">MMEPILKLPDLAISVVHELQLNIGECHVFANALKTSAPLYLSEGGTEGQSGGFDLAMLRNQELLPHKPTRHQLPKLPTSSQGNPKLLRKPIHAPEQSHLAQTRPFSPSPANDRHALPTSLPRRPRRRAPACRGPPDGTYATALYTAASKSSTLDPTARAIASLGNAVEKDAKLLQILSMPTLTPKDKEAIVTELAKLAGGRDETVKNFLETLAENNRLGLLQGVCAKFGEIMSAARGEVEMTVTSAQPLDNRTLSRLETAVAKSSYVGQGKKLKVTNSVNSDIVGGLVVEVGDRTIDLSVSSRIAKMNKLLTDNL</sequence>
<keyword evidence="6" id="KW-0406">Ion transport</keyword>
<keyword evidence="7" id="KW-0472">Membrane</keyword>
<dbReference type="PANTHER" id="PTHR11910">
    <property type="entry name" value="ATP SYNTHASE DELTA CHAIN"/>
    <property type="match status" value="1"/>
</dbReference>
<evidence type="ECO:0000313" key="10">
    <source>
        <dbReference type="EMBL" id="KJZ75074.1"/>
    </source>
</evidence>
<organism evidence="10 11">
    <name type="scientific">Hirsutella minnesotensis 3608</name>
    <dbReference type="NCBI Taxonomy" id="1043627"/>
    <lineage>
        <taxon>Eukaryota</taxon>
        <taxon>Fungi</taxon>
        <taxon>Dikarya</taxon>
        <taxon>Ascomycota</taxon>
        <taxon>Pezizomycotina</taxon>
        <taxon>Sordariomycetes</taxon>
        <taxon>Hypocreomycetidae</taxon>
        <taxon>Hypocreales</taxon>
        <taxon>Ophiocordycipitaceae</taxon>
        <taxon>Hirsutella</taxon>
    </lineage>
</organism>
<keyword evidence="8" id="KW-0066">ATP synthesis</keyword>
<comment type="similarity">
    <text evidence="2">Belongs to the ATPase delta chain family.</text>
</comment>
<feature type="region of interest" description="Disordered" evidence="9">
    <location>
        <begin position="66"/>
        <end position="136"/>
    </location>
</feature>
<evidence type="ECO:0000256" key="7">
    <source>
        <dbReference type="ARBA" id="ARBA00023136"/>
    </source>
</evidence>
<dbReference type="Proteomes" id="UP000054481">
    <property type="component" value="Unassembled WGS sequence"/>
</dbReference>
<dbReference type="SUPFAM" id="SSF47928">
    <property type="entry name" value="N-terminal domain of the delta subunit of the F1F0-ATP synthase"/>
    <property type="match status" value="1"/>
</dbReference>
<dbReference type="InterPro" id="IPR026015">
    <property type="entry name" value="ATP_synth_OSCP/delta_N_sf"/>
</dbReference>
<dbReference type="GO" id="GO:0046933">
    <property type="term" value="F:proton-transporting ATP synthase activity, rotational mechanism"/>
    <property type="evidence" value="ECO:0007669"/>
    <property type="project" value="InterPro"/>
</dbReference>
<dbReference type="AlphaFoldDB" id="A0A0F8A5C2"/>
<evidence type="ECO:0000256" key="6">
    <source>
        <dbReference type="ARBA" id="ARBA00023065"/>
    </source>
</evidence>
<evidence type="ECO:0000256" key="8">
    <source>
        <dbReference type="ARBA" id="ARBA00023310"/>
    </source>
</evidence>
<gene>
    <name evidence="10" type="ORF">HIM_05560</name>
</gene>
<accession>A0A0F8A5C2</accession>
<dbReference type="InterPro" id="IPR020781">
    <property type="entry name" value="ATPase_OSCP/d_CS"/>
</dbReference>
<dbReference type="EMBL" id="KQ030520">
    <property type="protein sequence ID" value="KJZ75074.1"/>
    <property type="molecule type" value="Genomic_DNA"/>
</dbReference>
<dbReference type="InterPro" id="IPR000711">
    <property type="entry name" value="ATPase_OSCP/dsu"/>
</dbReference>
<comment type="subcellular location">
    <subcellularLocation>
        <location evidence="1">Membrane</location>
    </subcellularLocation>
</comment>
<dbReference type="HAMAP" id="MF_01416">
    <property type="entry name" value="ATP_synth_delta_bact"/>
    <property type="match status" value="1"/>
</dbReference>
<evidence type="ECO:0000256" key="4">
    <source>
        <dbReference type="ARBA" id="ARBA00022448"/>
    </source>
</evidence>
<dbReference type="Pfam" id="PF00213">
    <property type="entry name" value="OSCP"/>
    <property type="match status" value="1"/>
</dbReference>
<dbReference type="GO" id="GO:0016020">
    <property type="term" value="C:membrane"/>
    <property type="evidence" value="ECO:0007669"/>
    <property type="project" value="UniProtKB-SubCell"/>
</dbReference>